<dbReference type="SUPFAM" id="SSF88659">
    <property type="entry name" value="Sigma3 and sigma4 domains of RNA polymerase sigma factors"/>
    <property type="match status" value="1"/>
</dbReference>
<evidence type="ECO:0000259" key="6">
    <source>
        <dbReference type="Pfam" id="PF08281"/>
    </source>
</evidence>
<dbReference type="InterPro" id="IPR039425">
    <property type="entry name" value="RNA_pol_sigma-70-like"/>
</dbReference>
<name>A0AAW6U2Y6_9BACT</name>
<evidence type="ECO:0000259" key="5">
    <source>
        <dbReference type="Pfam" id="PF04542"/>
    </source>
</evidence>
<dbReference type="RefSeq" id="WP_349245447.1">
    <property type="nucleotide sequence ID" value="NZ_JASCXX010000015.1"/>
</dbReference>
<dbReference type="InterPro" id="IPR013249">
    <property type="entry name" value="RNA_pol_sigma70_r4_t2"/>
</dbReference>
<feature type="domain" description="RNA polymerase sigma-70 region 2" evidence="5">
    <location>
        <begin position="22"/>
        <end position="89"/>
    </location>
</feature>
<keyword evidence="2" id="KW-0805">Transcription regulation</keyword>
<proteinExistence type="inferred from homology"/>
<dbReference type="GO" id="GO:0003677">
    <property type="term" value="F:DNA binding"/>
    <property type="evidence" value="ECO:0007669"/>
    <property type="project" value="InterPro"/>
</dbReference>
<evidence type="ECO:0000256" key="3">
    <source>
        <dbReference type="ARBA" id="ARBA00023082"/>
    </source>
</evidence>
<dbReference type="EMBL" id="JASCXX010000015">
    <property type="protein sequence ID" value="MDI6450039.1"/>
    <property type="molecule type" value="Genomic_DNA"/>
</dbReference>
<comment type="caution">
    <text evidence="7">The sequence shown here is derived from an EMBL/GenBank/DDBJ whole genome shotgun (WGS) entry which is preliminary data.</text>
</comment>
<comment type="similarity">
    <text evidence="1">Belongs to the sigma-70 factor family. ECF subfamily.</text>
</comment>
<dbReference type="Pfam" id="PF08281">
    <property type="entry name" value="Sigma70_r4_2"/>
    <property type="match status" value="1"/>
</dbReference>
<dbReference type="InterPro" id="IPR014284">
    <property type="entry name" value="RNA_pol_sigma-70_dom"/>
</dbReference>
<protein>
    <submittedName>
        <fullName evidence="7">Sigma-70 family RNA polymerase sigma factor</fullName>
    </submittedName>
</protein>
<feature type="domain" description="RNA polymerase sigma factor 70 region 4 type 2" evidence="6">
    <location>
        <begin position="119"/>
        <end position="166"/>
    </location>
</feature>
<dbReference type="GO" id="GO:0016987">
    <property type="term" value="F:sigma factor activity"/>
    <property type="evidence" value="ECO:0007669"/>
    <property type="project" value="UniProtKB-KW"/>
</dbReference>
<dbReference type="InterPro" id="IPR036388">
    <property type="entry name" value="WH-like_DNA-bd_sf"/>
</dbReference>
<keyword evidence="8" id="KW-1185">Reference proteome</keyword>
<evidence type="ECO:0000256" key="2">
    <source>
        <dbReference type="ARBA" id="ARBA00023015"/>
    </source>
</evidence>
<reference evidence="7" key="1">
    <citation type="submission" date="2023-05" db="EMBL/GenBank/DDBJ databases">
        <title>Anaerotaeda fermentans gen. nov., sp. nov., a novel anaerobic planctomycete of the new family within the order Sedimentisphaerales isolated from Taman Peninsula, Russia.</title>
        <authorList>
            <person name="Khomyakova M.A."/>
            <person name="Merkel A.Y."/>
            <person name="Slobodkin A.I."/>
        </authorList>
    </citation>
    <scope>NUCLEOTIDE SEQUENCE</scope>
    <source>
        <strain evidence="7">M17dextr</strain>
    </source>
</reference>
<dbReference type="GO" id="GO:0006352">
    <property type="term" value="P:DNA-templated transcription initiation"/>
    <property type="evidence" value="ECO:0007669"/>
    <property type="project" value="InterPro"/>
</dbReference>
<dbReference type="NCBIfam" id="TIGR02937">
    <property type="entry name" value="sigma70-ECF"/>
    <property type="match status" value="1"/>
</dbReference>
<dbReference type="PANTHER" id="PTHR43133">
    <property type="entry name" value="RNA POLYMERASE ECF-TYPE SIGMA FACTO"/>
    <property type="match status" value="1"/>
</dbReference>
<gene>
    <name evidence="7" type="ORF">QJ522_13350</name>
</gene>
<organism evidence="7 8">
    <name type="scientific">Anaerobaca lacustris</name>
    <dbReference type="NCBI Taxonomy" id="3044600"/>
    <lineage>
        <taxon>Bacteria</taxon>
        <taxon>Pseudomonadati</taxon>
        <taxon>Planctomycetota</taxon>
        <taxon>Phycisphaerae</taxon>
        <taxon>Sedimentisphaerales</taxon>
        <taxon>Anaerobacaceae</taxon>
        <taxon>Anaerobaca</taxon>
    </lineage>
</organism>
<keyword evidence="4" id="KW-0804">Transcription</keyword>
<dbReference type="CDD" id="cd06171">
    <property type="entry name" value="Sigma70_r4"/>
    <property type="match status" value="1"/>
</dbReference>
<dbReference type="InterPro" id="IPR013324">
    <property type="entry name" value="RNA_pol_sigma_r3/r4-like"/>
</dbReference>
<dbReference type="PANTHER" id="PTHR43133:SF62">
    <property type="entry name" value="RNA POLYMERASE SIGMA FACTOR SIGZ"/>
    <property type="match status" value="1"/>
</dbReference>
<dbReference type="Gene3D" id="1.10.1740.10">
    <property type="match status" value="1"/>
</dbReference>
<dbReference type="InterPro" id="IPR013325">
    <property type="entry name" value="RNA_pol_sigma_r2"/>
</dbReference>
<sequence>MIEDRFLVWRFNRGDTAAMCRIYQKYRDGLLKVAAALLSDKSAVEDVLHDVFVEFAQSTGRFQLKGSLKGYLAVCVANRARDRNRTLRRRAGSLRPEPDPPDTISPEEAAEVRELVEKMGQALAQLPDEQRQTIVLHLQSKLRFHEIARLQGISINTVQSRYRYGLDRLRASLNGQVKS</sequence>
<evidence type="ECO:0000313" key="8">
    <source>
        <dbReference type="Proteomes" id="UP001431776"/>
    </source>
</evidence>
<evidence type="ECO:0000256" key="1">
    <source>
        <dbReference type="ARBA" id="ARBA00010641"/>
    </source>
</evidence>
<dbReference type="InterPro" id="IPR007627">
    <property type="entry name" value="RNA_pol_sigma70_r2"/>
</dbReference>
<dbReference type="SUPFAM" id="SSF88946">
    <property type="entry name" value="Sigma2 domain of RNA polymerase sigma factors"/>
    <property type="match status" value="1"/>
</dbReference>
<evidence type="ECO:0000256" key="4">
    <source>
        <dbReference type="ARBA" id="ARBA00023163"/>
    </source>
</evidence>
<keyword evidence="3" id="KW-0731">Sigma factor</keyword>
<dbReference type="Gene3D" id="1.10.10.10">
    <property type="entry name" value="Winged helix-like DNA-binding domain superfamily/Winged helix DNA-binding domain"/>
    <property type="match status" value="1"/>
</dbReference>
<dbReference type="Proteomes" id="UP001431776">
    <property type="component" value="Unassembled WGS sequence"/>
</dbReference>
<dbReference type="Pfam" id="PF04542">
    <property type="entry name" value="Sigma70_r2"/>
    <property type="match status" value="1"/>
</dbReference>
<accession>A0AAW6U2Y6</accession>
<dbReference type="AlphaFoldDB" id="A0AAW6U2Y6"/>
<evidence type="ECO:0000313" key="7">
    <source>
        <dbReference type="EMBL" id="MDI6450039.1"/>
    </source>
</evidence>